<evidence type="ECO:0000313" key="4">
    <source>
        <dbReference type="Proteomes" id="UP001303373"/>
    </source>
</evidence>
<keyword evidence="2" id="KW-0472">Membrane</keyword>
<feature type="transmembrane region" description="Helical" evidence="2">
    <location>
        <begin position="274"/>
        <end position="292"/>
    </location>
</feature>
<organism evidence="3 4">
    <name type="scientific">Acrodontium crateriforme</name>
    <dbReference type="NCBI Taxonomy" id="150365"/>
    <lineage>
        <taxon>Eukaryota</taxon>
        <taxon>Fungi</taxon>
        <taxon>Dikarya</taxon>
        <taxon>Ascomycota</taxon>
        <taxon>Pezizomycotina</taxon>
        <taxon>Dothideomycetes</taxon>
        <taxon>Dothideomycetidae</taxon>
        <taxon>Mycosphaerellales</taxon>
        <taxon>Teratosphaeriaceae</taxon>
        <taxon>Acrodontium</taxon>
    </lineage>
</organism>
<sequence>MRCAISLARVLLEPTLCSGQIYSNLCPLYRSISLVSFTWTGGFCATDRTAPARQRCNRFNPASLSQRSKRDETQHLTPTPAESYPPISLAPVHSRLAPVTDTTAKFSDVSSTTTSFMARSARTVSTRRVLVRQSYYWPDQQLNIWIFVMLATGGVLIGVFAAFIVVQGQLGNLGIPWIMPFGIATGSLTIVFLWAMLILIYQRRLLPGVVMIGSFILLVLYITGIIETAIQLFGPDGNINGNCQMYVSNRPSTDLSIYTLAWLEQNSICQSWDAVFAFWIVGAVFLTWMIILGSQVARGAYGDPV</sequence>
<feature type="transmembrane region" description="Helical" evidence="2">
    <location>
        <begin position="208"/>
        <end position="226"/>
    </location>
</feature>
<evidence type="ECO:0000256" key="2">
    <source>
        <dbReference type="SAM" id="Phobius"/>
    </source>
</evidence>
<feature type="transmembrane region" description="Helical" evidence="2">
    <location>
        <begin position="142"/>
        <end position="165"/>
    </location>
</feature>
<dbReference type="EMBL" id="CP138591">
    <property type="protein sequence ID" value="WPH04347.1"/>
    <property type="molecule type" value="Genomic_DNA"/>
</dbReference>
<keyword evidence="4" id="KW-1185">Reference proteome</keyword>
<keyword evidence="2" id="KW-0812">Transmembrane</keyword>
<dbReference type="AlphaFoldDB" id="A0AAQ3M9E3"/>
<evidence type="ECO:0000256" key="1">
    <source>
        <dbReference type="SAM" id="MobiDB-lite"/>
    </source>
</evidence>
<proteinExistence type="predicted"/>
<feature type="transmembrane region" description="Helical" evidence="2">
    <location>
        <begin position="177"/>
        <end position="201"/>
    </location>
</feature>
<dbReference type="Proteomes" id="UP001303373">
    <property type="component" value="Chromosome 12"/>
</dbReference>
<evidence type="ECO:0000313" key="3">
    <source>
        <dbReference type="EMBL" id="WPH04347.1"/>
    </source>
</evidence>
<protein>
    <submittedName>
        <fullName evidence="3">Uncharacterized protein</fullName>
    </submittedName>
</protein>
<accession>A0AAQ3M9E3</accession>
<feature type="region of interest" description="Disordered" evidence="1">
    <location>
        <begin position="61"/>
        <end position="87"/>
    </location>
</feature>
<keyword evidence="2" id="KW-1133">Transmembrane helix</keyword>
<gene>
    <name evidence="3" type="ORF">R9X50_00723700</name>
</gene>
<reference evidence="3 4" key="1">
    <citation type="submission" date="2023-11" db="EMBL/GenBank/DDBJ databases">
        <title>An acidophilic fungus is an integral part of prey digestion in a carnivorous sundew plant.</title>
        <authorList>
            <person name="Tsai I.J."/>
        </authorList>
    </citation>
    <scope>NUCLEOTIDE SEQUENCE [LARGE SCALE GENOMIC DNA]</scope>
    <source>
        <strain evidence="3">169a</strain>
    </source>
</reference>
<name>A0AAQ3M9E3_9PEZI</name>